<evidence type="ECO:0000313" key="3">
    <source>
        <dbReference type="Proteomes" id="UP000800200"/>
    </source>
</evidence>
<evidence type="ECO:0000313" key="2">
    <source>
        <dbReference type="EMBL" id="KAF2185647.1"/>
    </source>
</evidence>
<protein>
    <submittedName>
        <fullName evidence="2">HET-domain-containing protein</fullName>
    </submittedName>
</protein>
<keyword evidence="3" id="KW-1185">Reference proteome</keyword>
<dbReference type="Proteomes" id="UP000800200">
    <property type="component" value="Unassembled WGS sequence"/>
</dbReference>
<dbReference type="PANTHER" id="PTHR24148:SF80">
    <property type="entry name" value="HETEROKARYON INCOMPATIBILITY DOMAIN-CONTAINING PROTEIN"/>
    <property type="match status" value="1"/>
</dbReference>
<dbReference type="InterPro" id="IPR010730">
    <property type="entry name" value="HET"/>
</dbReference>
<dbReference type="EMBL" id="ML994633">
    <property type="protein sequence ID" value="KAF2185647.1"/>
    <property type="molecule type" value="Genomic_DNA"/>
</dbReference>
<dbReference type="PANTHER" id="PTHR24148">
    <property type="entry name" value="ANKYRIN REPEAT DOMAIN-CONTAINING PROTEIN 39 HOMOLOG-RELATED"/>
    <property type="match status" value="1"/>
</dbReference>
<proteinExistence type="predicted"/>
<gene>
    <name evidence="2" type="ORF">K469DRAFT_707878</name>
</gene>
<reference evidence="2" key="1">
    <citation type="journal article" date="2020" name="Stud. Mycol.">
        <title>101 Dothideomycetes genomes: a test case for predicting lifestyles and emergence of pathogens.</title>
        <authorList>
            <person name="Haridas S."/>
            <person name="Albert R."/>
            <person name="Binder M."/>
            <person name="Bloem J."/>
            <person name="Labutti K."/>
            <person name="Salamov A."/>
            <person name="Andreopoulos B."/>
            <person name="Baker S."/>
            <person name="Barry K."/>
            <person name="Bills G."/>
            <person name="Bluhm B."/>
            <person name="Cannon C."/>
            <person name="Castanera R."/>
            <person name="Culley D."/>
            <person name="Daum C."/>
            <person name="Ezra D."/>
            <person name="Gonzalez J."/>
            <person name="Henrissat B."/>
            <person name="Kuo A."/>
            <person name="Liang C."/>
            <person name="Lipzen A."/>
            <person name="Lutzoni F."/>
            <person name="Magnuson J."/>
            <person name="Mondo S."/>
            <person name="Nolan M."/>
            <person name="Ohm R."/>
            <person name="Pangilinan J."/>
            <person name="Park H.-J."/>
            <person name="Ramirez L."/>
            <person name="Alfaro M."/>
            <person name="Sun H."/>
            <person name="Tritt A."/>
            <person name="Yoshinaga Y."/>
            <person name="Zwiers L.-H."/>
            <person name="Turgeon B."/>
            <person name="Goodwin S."/>
            <person name="Spatafora J."/>
            <person name="Crous P."/>
            <person name="Grigoriev I."/>
        </authorList>
    </citation>
    <scope>NUCLEOTIDE SEQUENCE</scope>
    <source>
        <strain evidence="2">CBS 207.26</strain>
    </source>
</reference>
<dbReference type="InterPro" id="IPR052895">
    <property type="entry name" value="HetReg/Transcr_Mod"/>
</dbReference>
<dbReference type="OrthoDB" id="2157530at2759"/>
<organism evidence="2 3">
    <name type="scientific">Zopfia rhizophila CBS 207.26</name>
    <dbReference type="NCBI Taxonomy" id="1314779"/>
    <lineage>
        <taxon>Eukaryota</taxon>
        <taxon>Fungi</taxon>
        <taxon>Dikarya</taxon>
        <taxon>Ascomycota</taxon>
        <taxon>Pezizomycotina</taxon>
        <taxon>Dothideomycetes</taxon>
        <taxon>Dothideomycetes incertae sedis</taxon>
        <taxon>Zopfiaceae</taxon>
        <taxon>Zopfia</taxon>
    </lineage>
</organism>
<dbReference type="Pfam" id="PF06985">
    <property type="entry name" value="HET"/>
    <property type="match status" value="1"/>
</dbReference>
<name>A0A6A6E123_9PEZI</name>
<evidence type="ECO:0000259" key="1">
    <source>
        <dbReference type="Pfam" id="PF06985"/>
    </source>
</evidence>
<feature type="domain" description="Heterokaryon incompatibility" evidence="1">
    <location>
        <begin position="56"/>
        <end position="199"/>
    </location>
</feature>
<accession>A0A6A6E123</accession>
<sequence length="646" mass="72431">MSSTSSLYEYRPLHENIRILYLGPAENFSDPVEASLLHCDVFRPVGCYDDPPPSEYEAVSYCWGEKPDFSHSLTCDGQTLKITANVDSLLRHLRRPTRPRSLWIDAICINQEDVEEKAVQVRLMGAIFRGAQKVHIWLGEAAPEDHISWTFAVLKKAAASSNQDIISPYEDGSLMDDNEDAVPRFLSRPWFRRRWVLQEVALAHDITVRCGPYKTSWNSFVEGISVLKSHVATQTIRLNPEATGSVETLAAISSGSHHILDLMFNFHATRCSDPRDRLFALSGMARGISTRRSMDMTRIYMGVDYSKDWPSTYMLFAQECVISEHAEDLLQHAVSFSPLSQQDDKWPSWVPNWSKERLSPYRFLLEGPSNFDYRIPSYTSVSKHSGLQIKGALHGPVQILPDEPVRSEEQPFLLGLAALLDRIASAKPSSQSKSDTRVPLSMLLAQVLCAAALDAQITSGSASTYLRDYCDKYGLDSPSFTSIDGVQYKTTLERLQDSLNRSTQEVLESSDPCDSIKEDSSEAHLLRGLQEPLKNHKLFFTVSTDFESRTSGRLGRPRSFTDAGKDIMPGVGLSEIREGDFVFRPCAMISRNCTPSSFAFLVRPFRDTASPRSRTDLFRLVGVCFFAPFEEGSGQVDASFKDIVLI</sequence>
<dbReference type="AlphaFoldDB" id="A0A6A6E123"/>